<evidence type="ECO:0000256" key="1">
    <source>
        <dbReference type="SAM" id="Phobius"/>
    </source>
</evidence>
<keyword evidence="1" id="KW-0812">Transmembrane</keyword>
<feature type="transmembrane region" description="Helical" evidence="1">
    <location>
        <begin position="91"/>
        <end position="113"/>
    </location>
</feature>
<dbReference type="OrthoDB" id="9767863at2"/>
<accession>A0A516V517</accession>
<dbReference type="PANTHER" id="PTHR23028">
    <property type="entry name" value="ACETYLTRANSFERASE"/>
    <property type="match status" value="1"/>
</dbReference>
<dbReference type="Pfam" id="PF01757">
    <property type="entry name" value="Acyl_transf_3"/>
    <property type="match status" value="1"/>
</dbReference>
<dbReference type="GO" id="GO:0000271">
    <property type="term" value="P:polysaccharide biosynthetic process"/>
    <property type="evidence" value="ECO:0007669"/>
    <property type="project" value="TreeGrafter"/>
</dbReference>
<gene>
    <name evidence="3" type="ORF">FNZ56_06930</name>
</gene>
<dbReference type="PANTHER" id="PTHR23028:SF53">
    <property type="entry name" value="ACYL_TRANSF_3 DOMAIN-CONTAINING PROTEIN"/>
    <property type="match status" value="1"/>
</dbReference>
<dbReference type="AlphaFoldDB" id="A0A516V517"/>
<keyword evidence="1" id="KW-1133">Transmembrane helix</keyword>
<feature type="transmembrane region" description="Helical" evidence="1">
    <location>
        <begin position="48"/>
        <end position="70"/>
    </location>
</feature>
<feature type="transmembrane region" description="Helical" evidence="1">
    <location>
        <begin position="214"/>
        <end position="230"/>
    </location>
</feature>
<feature type="transmembrane region" description="Helical" evidence="1">
    <location>
        <begin position="317"/>
        <end position="342"/>
    </location>
</feature>
<proteinExistence type="predicted"/>
<dbReference type="GO" id="GO:0016747">
    <property type="term" value="F:acyltransferase activity, transferring groups other than amino-acyl groups"/>
    <property type="evidence" value="ECO:0007669"/>
    <property type="project" value="InterPro"/>
</dbReference>
<keyword evidence="3" id="KW-0012">Acyltransferase</keyword>
<feature type="transmembrane region" description="Helical" evidence="1">
    <location>
        <begin position="288"/>
        <end position="305"/>
    </location>
</feature>
<keyword evidence="4" id="KW-1185">Reference proteome</keyword>
<sequence length="361" mass="40664">MKSTSGIRYIALDHVRALAAFLVFSWHFLRFGMGHPPVPDDAVPLFPFALLDEGHTGVALFMALSGYLFAKLLDGKSVDYRAFFWNRALRLLPLLLFVVAIVGVLKHASGANLHEYALSVAKGVLWPTLPNGGWSITVEAHFYLLLPLLVLAMGKSRWWLPGIVAVAIALRAFLHHANGEVQSLAYFTLVGRIDQFALGMLAWQLRSCFAKRHALALLMATAFMLFYWYFDMKGGFRHMPSYPSPSALWIVLPTIEAVAYAVCIAWYDNSFSPGTTGVSGFVGRIGEYSYSIYLLHVFFTGRIGRWMYEHGVPIPNFYVACAWSLLFFLLMAIPAYLSYRFVESPFLRLRKRYLRVAPAVQ</sequence>
<keyword evidence="3" id="KW-0808">Transferase</keyword>
<feature type="transmembrane region" description="Helical" evidence="1">
    <location>
        <begin position="133"/>
        <end position="151"/>
    </location>
</feature>
<reference evidence="3 4" key="1">
    <citation type="submission" date="2019-07" db="EMBL/GenBank/DDBJ databases">
        <title>Lysobacter weifangensis sp. nov., isolated from bensulfuron-methyl contaminated farmland soil.</title>
        <authorList>
            <person name="Zhao H."/>
        </authorList>
    </citation>
    <scope>NUCLEOTIDE SEQUENCE [LARGE SCALE GENOMIC DNA]</scope>
    <source>
        <strain evidence="3 4">CC-Bw-6</strain>
    </source>
</reference>
<dbReference type="Proteomes" id="UP000315891">
    <property type="component" value="Chromosome"/>
</dbReference>
<dbReference type="GO" id="GO:0016020">
    <property type="term" value="C:membrane"/>
    <property type="evidence" value="ECO:0007669"/>
    <property type="project" value="TreeGrafter"/>
</dbReference>
<dbReference type="EMBL" id="CP041742">
    <property type="protein sequence ID" value="QDQ73625.1"/>
    <property type="molecule type" value="Genomic_DNA"/>
</dbReference>
<dbReference type="InterPro" id="IPR002656">
    <property type="entry name" value="Acyl_transf_3_dom"/>
</dbReference>
<feature type="transmembrane region" description="Helical" evidence="1">
    <location>
        <begin position="7"/>
        <end position="28"/>
    </location>
</feature>
<dbReference type="RefSeq" id="WP_143879137.1">
    <property type="nucleotide sequence ID" value="NZ_BAABLZ010000001.1"/>
</dbReference>
<name>A0A516V517_9GAMM</name>
<feature type="transmembrane region" description="Helical" evidence="1">
    <location>
        <begin position="246"/>
        <end position="267"/>
    </location>
</feature>
<evidence type="ECO:0000313" key="4">
    <source>
        <dbReference type="Proteomes" id="UP000315891"/>
    </source>
</evidence>
<protein>
    <submittedName>
        <fullName evidence="3">Acyltransferase</fullName>
    </submittedName>
</protein>
<evidence type="ECO:0000313" key="3">
    <source>
        <dbReference type="EMBL" id="QDQ73625.1"/>
    </source>
</evidence>
<evidence type="ECO:0000259" key="2">
    <source>
        <dbReference type="Pfam" id="PF01757"/>
    </source>
</evidence>
<feature type="domain" description="Acyltransferase 3" evidence="2">
    <location>
        <begin position="10"/>
        <end position="331"/>
    </location>
</feature>
<organism evidence="3 4">
    <name type="scientific">Pseudoluteimonas lycopersici</name>
    <dbReference type="NCBI Taxonomy" id="1324796"/>
    <lineage>
        <taxon>Bacteria</taxon>
        <taxon>Pseudomonadati</taxon>
        <taxon>Pseudomonadota</taxon>
        <taxon>Gammaproteobacteria</taxon>
        <taxon>Lysobacterales</taxon>
        <taxon>Lysobacteraceae</taxon>
        <taxon>Pseudoluteimonas</taxon>
    </lineage>
</organism>
<keyword evidence="1" id="KW-0472">Membrane</keyword>
<dbReference type="InterPro" id="IPR050879">
    <property type="entry name" value="Acyltransferase_3"/>
</dbReference>